<evidence type="ECO:0000256" key="7">
    <source>
        <dbReference type="RuleBase" id="RU362028"/>
    </source>
</evidence>
<dbReference type="OrthoDB" id="9807829at2"/>
<gene>
    <name evidence="9" type="ORF">CUC15_08815</name>
</gene>
<dbReference type="PANTHER" id="PTHR21600:SF44">
    <property type="entry name" value="RIBOSOMAL LARGE SUBUNIT PSEUDOURIDINE SYNTHASE D"/>
    <property type="match status" value="1"/>
</dbReference>
<dbReference type="Gene3D" id="3.30.2350.10">
    <property type="entry name" value="Pseudouridine synthase"/>
    <property type="match status" value="1"/>
</dbReference>
<evidence type="ECO:0000259" key="8">
    <source>
        <dbReference type="SMART" id="SM00363"/>
    </source>
</evidence>
<dbReference type="NCBIfam" id="TIGR00005">
    <property type="entry name" value="rluA_subfam"/>
    <property type="match status" value="1"/>
</dbReference>
<dbReference type="GO" id="GO:0000455">
    <property type="term" value="P:enzyme-directed rRNA pseudouridine synthesis"/>
    <property type="evidence" value="ECO:0007669"/>
    <property type="project" value="TreeGrafter"/>
</dbReference>
<dbReference type="Proteomes" id="UP000253908">
    <property type="component" value="Chromosome"/>
</dbReference>
<dbReference type="CDD" id="cd00165">
    <property type="entry name" value="S4"/>
    <property type="match status" value="1"/>
</dbReference>
<dbReference type="InterPro" id="IPR006225">
    <property type="entry name" value="PsdUridine_synth_RluC/D"/>
</dbReference>
<dbReference type="FunFam" id="3.30.2350.10:FF:000006">
    <property type="entry name" value="Pseudouridine synthase"/>
    <property type="match status" value="1"/>
</dbReference>
<dbReference type="CDD" id="cd02869">
    <property type="entry name" value="PseudoU_synth_RluA_like"/>
    <property type="match status" value="1"/>
</dbReference>
<evidence type="ECO:0000256" key="1">
    <source>
        <dbReference type="ARBA" id="ARBA00000073"/>
    </source>
</evidence>
<evidence type="ECO:0000256" key="5">
    <source>
        <dbReference type="PIRSR" id="PIRSR606225-1"/>
    </source>
</evidence>
<evidence type="ECO:0000256" key="2">
    <source>
        <dbReference type="ARBA" id="ARBA00010876"/>
    </source>
</evidence>
<comment type="catalytic activity">
    <reaction evidence="1 7">
        <text>a uridine in RNA = a pseudouridine in RNA</text>
        <dbReference type="Rhea" id="RHEA:48348"/>
        <dbReference type="Rhea" id="RHEA-COMP:12068"/>
        <dbReference type="Rhea" id="RHEA-COMP:12069"/>
        <dbReference type="ChEBI" id="CHEBI:65314"/>
        <dbReference type="ChEBI" id="CHEBI:65315"/>
    </reaction>
</comment>
<dbReference type="PROSITE" id="PS01129">
    <property type="entry name" value="PSI_RLU"/>
    <property type="match status" value="1"/>
</dbReference>
<dbReference type="SMART" id="SM00363">
    <property type="entry name" value="S4"/>
    <property type="match status" value="1"/>
</dbReference>
<dbReference type="InterPro" id="IPR050188">
    <property type="entry name" value="RluA_PseudoU_synthase"/>
</dbReference>
<keyword evidence="4 7" id="KW-0413">Isomerase</keyword>
<evidence type="ECO:0000256" key="4">
    <source>
        <dbReference type="ARBA" id="ARBA00023235"/>
    </source>
</evidence>
<evidence type="ECO:0000313" key="10">
    <source>
        <dbReference type="Proteomes" id="UP000253908"/>
    </source>
</evidence>
<dbReference type="SUPFAM" id="SSF55174">
    <property type="entry name" value="Alpha-L RNA-binding motif"/>
    <property type="match status" value="1"/>
</dbReference>
<keyword evidence="3 6" id="KW-0694">RNA-binding</keyword>
<dbReference type="Pfam" id="PF01479">
    <property type="entry name" value="S4"/>
    <property type="match status" value="1"/>
</dbReference>
<proteinExistence type="inferred from homology"/>
<dbReference type="AlphaFoldDB" id="A0A345PG84"/>
<evidence type="ECO:0000313" key="9">
    <source>
        <dbReference type="EMBL" id="AXI09014.1"/>
    </source>
</evidence>
<dbReference type="InterPro" id="IPR020103">
    <property type="entry name" value="PsdUridine_synth_cat_dom_sf"/>
</dbReference>
<dbReference type="InterPro" id="IPR036986">
    <property type="entry name" value="S4_RNA-bd_sf"/>
</dbReference>
<protein>
    <recommendedName>
        <fullName evidence="7">Pseudouridine synthase</fullName>
        <ecNumber evidence="7">5.4.99.-</ecNumber>
    </recommendedName>
</protein>
<feature type="domain" description="RNA-binding S4" evidence="8">
    <location>
        <begin position="15"/>
        <end position="74"/>
    </location>
</feature>
<sequence length="303" mass="34138">MTSFQHIVTEEQAKVRIDKLLSELNPEESRSQVQTWIVKEHVKVNDEIVKANYKVQVGDEVEWSIPEVVPLELTAENIPLTIVYEDSDLLVVNKPKGMVVHPSAGHQGGTLVNALLYHCKDLSGINGVERPGIVHRIDKDTSGLLVVAKNDFTHVNLSEQLAAKKVNRVYEAIVHGEIPHSTGIIDAPIGRDPKDRQKMGIVDDGKPAVTHFKVIESFPDYTHIECRLETGRTHQIRVHMKYIGYPLVGDPKYGPRKTMDIDGQALHAKVLGFTHPRTKKWMEFQADAPAYFAEVLDYIEKLY</sequence>
<name>A0A345PG84_9BACI</name>
<comment type="similarity">
    <text evidence="2 7">Belongs to the pseudouridine synthase RluA family.</text>
</comment>
<dbReference type="Pfam" id="PF00849">
    <property type="entry name" value="PseudoU_synth_2"/>
    <property type="match status" value="1"/>
</dbReference>
<organism evidence="9 10">
    <name type="scientific">Oceanobacillus zhaokaii</name>
    <dbReference type="NCBI Taxonomy" id="2052660"/>
    <lineage>
        <taxon>Bacteria</taxon>
        <taxon>Bacillati</taxon>
        <taxon>Bacillota</taxon>
        <taxon>Bacilli</taxon>
        <taxon>Bacillales</taxon>
        <taxon>Bacillaceae</taxon>
        <taxon>Oceanobacillus</taxon>
    </lineage>
</organism>
<dbReference type="InterPro" id="IPR002942">
    <property type="entry name" value="S4_RNA-bd"/>
</dbReference>
<dbReference type="RefSeq" id="WP_114916308.1">
    <property type="nucleotide sequence ID" value="NZ_CP024848.1"/>
</dbReference>
<accession>A0A345PG84</accession>
<dbReference type="EMBL" id="CP024848">
    <property type="protein sequence ID" value="AXI09014.1"/>
    <property type="molecule type" value="Genomic_DNA"/>
</dbReference>
<dbReference type="InterPro" id="IPR006145">
    <property type="entry name" value="PsdUridine_synth_RsuA/RluA"/>
</dbReference>
<keyword evidence="10" id="KW-1185">Reference proteome</keyword>
<evidence type="ECO:0000256" key="3">
    <source>
        <dbReference type="ARBA" id="ARBA00022884"/>
    </source>
</evidence>
<reference evidence="10" key="1">
    <citation type="submission" date="2017-11" db="EMBL/GenBank/DDBJ databases">
        <authorList>
            <person name="Zhu W."/>
        </authorList>
    </citation>
    <scope>NUCLEOTIDE SEQUENCE [LARGE SCALE GENOMIC DNA]</scope>
    <source>
        <strain evidence="10">160</strain>
    </source>
</reference>
<dbReference type="PANTHER" id="PTHR21600">
    <property type="entry name" value="MITOCHONDRIAL RNA PSEUDOURIDINE SYNTHASE"/>
    <property type="match status" value="1"/>
</dbReference>
<dbReference type="GO" id="GO:0003723">
    <property type="term" value="F:RNA binding"/>
    <property type="evidence" value="ECO:0007669"/>
    <property type="project" value="UniProtKB-KW"/>
</dbReference>
<dbReference type="GO" id="GO:0120159">
    <property type="term" value="F:rRNA pseudouridine synthase activity"/>
    <property type="evidence" value="ECO:0007669"/>
    <property type="project" value="UniProtKB-ARBA"/>
</dbReference>
<dbReference type="Gene3D" id="3.10.290.10">
    <property type="entry name" value="RNA-binding S4 domain"/>
    <property type="match status" value="1"/>
</dbReference>
<feature type="active site" evidence="5">
    <location>
        <position position="138"/>
    </location>
</feature>
<evidence type="ECO:0000256" key="6">
    <source>
        <dbReference type="PROSITE-ProRule" id="PRU00182"/>
    </source>
</evidence>
<dbReference type="EC" id="5.4.99.-" evidence="7"/>
<dbReference type="SUPFAM" id="SSF55120">
    <property type="entry name" value="Pseudouridine synthase"/>
    <property type="match status" value="1"/>
</dbReference>
<dbReference type="InterPro" id="IPR006224">
    <property type="entry name" value="PsdUridine_synth_RluA-like_CS"/>
</dbReference>
<comment type="function">
    <text evidence="7">Responsible for synthesis of pseudouridine from uracil.</text>
</comment>
<dbReference type="KEGG" id="ocn:CUC15_08815"/>
<dbReference type="PROSITE" id="PS50889">
    <property type="entry name" value="S4"/>
    <property type="match status" value="1"/>
</dbReference>